<sequence>MASAFLSRTAPTELVLSILDACESARDALALSSACRMLFHVGRRYAVARLWSELQNEIPYFEEALIAARITDLVAAAERRRELPPTRIFPGDLASSRRAPSMPELEATFALSRLVKHIECAILEDSPTTPYDRPRRSNPEEDERMAEFTARLHKALYRVLIAGASLAGAYHEPMFEAKSKGLDLPKPGTNAEDLTAEQLAFLEQFAVCNLDPTPEAEEAVFGPLGNWLLESILADHAAREAMARRFREGYGRANYCLSRSDCPVTEVGGGNNHSDAHLVVWELMQMLWAHRYISFKRRRSGPGWFCSADWLPPGEAVARAVFLGVFNTEEIALPKKSASLTRKSHMFSRLPYVPADEVRTVCGFETTVFGTSAAIFCPWIHGCSGRPNWQCVGEWKRGPVAPMDLHFFEYFLRRHLRLRFLLDAFDEEFGRLKFSEFQWCVGIFSHDDVEGRPSYTGPDLPLSASFLDGTELLTAFDPQPVRFFMHKRYWGGTSI</sequence>
<proteinExistence type="predicted"/>
<accession>A0A3S4AKJ4</accession>
<gene>
    <name evidence="1" type="ORF">TT172_LOCUS2346</name>
</gene>
<organism evidence="1 2">
    <name type="scientific">Thermothielavioides terrestris</name>
    <dbReference type="NCBI Taxonomy" id="2587410"/>
    <lineage>
        <taxon>Eukaryota</taxon>
        <taxon>Fungi</taxon>
        <taxon>Dikarya</taxon>
        <taxon>Ascomycota</taxon>
        <taxon>Pezizomycotina</taxon>
        <taxon>Sordariomycetes</taxon>
        <taxon>Sordariomycetidae</taxon>
        <taxon>Sordariales</taxon>
        <taxon>Chaetomiaceae</taxon>
        <taxon>Thermothielavioides</taxon>
    </lineage>
</organism>
<dbReference type="Proteomes" id="UP000289323">
    <property type="component" value="Unassembled WGS sequence"/>
</dbReference>
<evidence type="ECO:0000313" key="1">
    <source>
        <dbReference type="EMBL" id="SPQ19927.1"/>
    </source>
</evidence>
<reference evidence="1 2" key="1">
    <citation type="submission" date="2018-04" db="EMBL/GenBank/DDBJ databases">
        <authorList>
            <person name="Huttner S."/>
            <person name="Dainat J."/>
        </authorList>
    </citation>
    <scope>NUCLEOTIDE SEQUENCE [LARGE SCALE GENOMIC DNA]</scope>
</reference>
<dbReference type="AlphaFoldDB" id="A0A3S4AKJ4"/>
<evidence type="ECO:0000313" key="2">
    <source>
        <dbReference type="Proteomes" id="UP000289323"/>
    </source>
</evidence>
<dbReference type="EMBL" id="OUUZ01000002">
    <property type="protein sequence ID" value="SPQ19927.1"/>
    <property type="molecule type" value="Genomic_DNA"/>
</dbReference>
<protein>
    <submittedName>
        <fullName evidence="1">05366e40-0c8a-48aa-a828-73dc8a51ee50</fullName>
    </submittedName>
</protein>
<name>A0A3S4AKJ4_9PEZI</name>